<evidence type="ECO:0000313" key="1">
    <source>
        <dbReference type="EMBL" id="MDN4167105.1"/>
    </source>
</evidence>
<proteinExistence type="predicted"/>
<sequence>LERAEIVSYLCTPKTVEGQREKLKRGSKKPPKVFKNKTLKRFGTETEGVLSLQPVSEGIGKD</sequence>
<name>A0ABT8F9M7_9BACT</name>
<evidence type="ECO:0000313" key="2">
    <source>
        <dbReference type="Proteomes" id="UP001168552"/>
    </source>
</evidence>
<dbReference type="RefSeq" id="WP_320005642.1">
    <property type="nucleotide sequence ID" value="NZ_JAUHJS010000014.1"/>
</dbReference>
<comment type="caution">
    <text evidence="1">The sequence shown here is derived from an EMBL/GenBank/DDBJ whole genome shotgun (WGS) entry which is preliminary data.</text>
</comment>
<protein>
    <submittedName>
        <fullName evidence="1">Uncharacterized protein</fullName>
    </submittedName>
</protein>
<dbReference type="Proteomes" id="UP001168552">
    <property type="component" value="Unassembled WGS sequence"/>
</dbReference>
<reference evidence="1" key="1">
    <citation type="submission" date="2023-06" db="EMBL/GenBank/DDBJ databases">
        <title>Cytophagales bacterium Strain LB-30, isolated from soil.</title>
        <authorList>
            <person name="Liu B."/>
        </authorList>
    </citation>
    <scope>NUCLEOTIDE SEQUENCE</scope>
    <source>
        <strain evidence="1">LB-30</strain>
    </source>
</reference>
<accession>A0ABT8F9M7</accession>
<keyword evidence="2" id="KW-1185">Reference proteome</keyword>
<feature type="non-terminal residue" evidence="1">
    <location>
        <position position="1"/>
    </location>
</feature>
<organism evidence="1 2">
    <name type="scientific">Shiella aurantiaca</name>
    <dbReference type="NCBI Taxonomy" id="3058365"/>
    <lineage>
        <taxon>Bacteria</taxon>
        <taxon>Pseudomonadati</taxon>
        <taxon>Bacteroidota</taxon>
        <taxon>Cytophagia</taxon>
        <taxon>Cytophagales</taxon>
        <taxon>Shiellaceae</taxon>
        <taxon>Shiella</taxon>
    </lineage>
</organism>
<gene>
    <name evidence="1" type="ORF">QWY31_16460</name>
</gene>
<dbReference type="EMBL" id="JAUHJS010000014">
    <property type="protein sequence ID" value="MDN4167105.1"/>
    <property type="molecule type" value="Genomic_DNA"/>
</dbReference>